<gene>
    <name evidence="1" type="ORF">ARHIZOSPH14_09700</name>
</gene>
<evidence type="ECO:0000313" key="1">
    <source>
        <dbReference type="EMBL" id="GLI26728.1"/>
    </source>
</evidence>
<dbReference type="AlphaFoldDB" id="A0A9W6CQM2"/>
<keyword evidence="2" id="KW-1185">Reference proteome</keyword>
<dbReference type="InterPro" id="IPR021243">
    <property type="entry name" value="DUF2804"/>
</dbReference>
<reference evidence="1" key="1">
    <citation type="submission" date="2022-12" db="EMBL/GenBank/DDBJ databases">
        <title>Reference genome sequencing for broad-spectrum identification of bacterial and archaeal isolates by mass spectrometry.</title>
        <authorList>
            <person name="Sekiguchi Y."/>
            <person name="Tourlousse D.M."/>
        </authorList>
    </citation>
    <scope>NUCLEOTIDE SEQUENCE</scope>
    <source>
        <strain evidence="1">14</strain>
    </source>
</reference>
<proteinExistence type="predicted"/>
<evidence type="ECO:0008006" key="3">
    <source>
        <dbReference type="Google" id="ProtNLM"/>
    </source>
</evidence>
<dbReference type="PANTHER" id="PTHR35868">
    <property type="entry name" value="DUF2804 DOMAIN-CONTAINING PROTEIN-RELATED"/>
    <property type="match status" value="1"/>
</dbReference>
<name>A0A9W6CQM2_9MICO</name>
<dbReference type="EMBL" id="BSDP01000001">
    <property type="protein sequence ID" value="GLI26728.1"/>
    <property type="molecule type" value="Genomic_DNA"/>
</dbReference>
<dbReference type="PANTHER" id="PTHR35868:SF3">
    <property type="entry name" value="DUF2804 DOMAIN-CONTAINING PROTEIN"/>
    <property type="match status" value="1"/>
</dbReference>
<comment type="caution">
    <text evidence="1">The sequence shown here is derived from an EMBL/GenBank/DDBJ whole genome shotgun (WGS) entry which is preliminary data.</text>
</comment>
<dbReference type="Pfam" id="PF10974">
    <property type="entry name" value="DUF2804"/>
    <property type="match status" value="1"/>
</dbReference>
<accession>A0A9W6CQM2</accession>
<dbReference type="Proteomes" id="UP001144396">
    <property type="component" value="Unassembled WGS sequence"/>
</dbReference>
<protein>
    <recommendedName>
        <fullName evidence="3">DUF2804 family protein</fullName>
    </recommendedName>
</protein>
<sequence length="349" mass="37784">MAPASAAHRYARLMATDVATLPELTRPVPLTLPNGRLNPAAVGWARQPLVDTSGIGAGRGRNKRWEYWNVATPTHILALTVSSIDYAAVHEVWVLERATGRTWGRATTSIPSRGAELPPSLGDGPARARAKGLAIDIDEVAAGTRLRARIDGASFDVVAALPEGHERLAVVVPWSSTRFQYTVKDVARPATGTVTLDGETVALPAGESWAVLDHGRGRWPYDVRWNWGAGSGVSDGRVVGIQVGGRWTEGTGSTENSVLVDGHLHKIHDELDWRYDLDRWSSPWRVTGGGLDATLTPFHDKVTRTNLGVVASATDQCFGHWSGTFRTADGEVIAFDGILGWAEEVHNRW</sequence>
<organism evidence="1 2">
    <name type="scientific">Agromyces rhizosphaerae</name>
    <dbReference type="NCBI Taxonomy" id="88374"/>
    <lineage>
        <taxon>Bacteria</taxon>
        <taxon>Bacillati</taxon>
        <taxon>Actinomycetota</taxon>
        <taxon>Actinomycetes</taxon>
        <taxon>Micrococcales</taxon>
        <taxon>Microbacteriaceae</taxon>
        <taxon>Agromyces</taxon>
    </lineage>
</organism>
<evidence type="ECO:0000313" key="2">
    <source>
        <dbReference type="Proteomes" id="UP001144396"/>
    </source>
</evidence>